<reference evidence="2 3" key="1">
    <citation type="journal article" date="2022" name="Allergy">
        <title>Genome assembly and annotation of Periplaneta americana reveal a comprehensive cockroach allergen profile.</title>
        <authorList>
            <person name="Wang L."/>
            <person name="Xiong Q."/>
            <person name="Saelim N."/>
            <person name="Wang L."/>
            <person name="Nong W."/>
            <person name="Wan A.T."/>
            <person name="Shi M."/>
            <person name="Liu X."/>
            <person name="Cao Q."/>
            <person name="Hui J.H.L."/>
            <person name="Sookrung N."/>
            <person name="Leung T.F."/>
            <person name="Tungtrongchitr A."/>
            <person name="Tsui S.K.W."/>
        </authorList>
    </citation>
    <scope>NUCLEOTIDE SEQUENCE [LARGE SCALE GENOMIC DNA]</scope>
    <source>
        <strain evidence="2">PWHHKU_190912</strain>
    </source>
</reference>
<proteinExistence type="predicted"/>
<dbReference type="EMBL" id="JAJSOF020000005">
    <property type="protein sequence ID" value="KAJ4447814.1"/>
    <property type="molecule type" value="Genomic_DNA"/>
</dbReference>
<feature type="compositionally biased region" description="Polar residues" evidence="1">
    <location>
        <begin position="215"/>
        <end position="224"/>
    </location>
</feature>
<evidence type="ECO:0008006" key="4">
    <source>
        <dbReference type="Google" id="ProtNLM"/>
    </source>
</evidence>
<dbReference type="Proteomes" id="UP001148838">
    <property type="component" value="Unassembled WGS sequence"/>
</dbReference>
<name>A0ABQ8TQC9_PERAM</name>
<protein>
    <recommendedName>
        <fullName evidence="4">Endonuclease-reverse transcriptase</fullName>
    </recommendedName>
</protein>
<comment type="caution">
    <text evidence="2">The sequence shown here is derived from an EMBL/GenBank/DDBJ whole genome shotgun (WGS) entry which is preliminary data.</text>
</comment>
<feature type="region of interest" description="Disordered" evidence="1">
    <location>
        <begin position="198"/>
        <end position="242"/>
    </location>
</feature>
<evidence type="ECO:0000313" key="2">
    <source>
        <dbReference type="EMBL" id="KAJ4447814.1"/>
    </source>
</evidence>
<gene>
    <name evidence="2" type="ORF">ANN_09822</name>
</gene>
<organism evidence="2 3">
    <name type="scientific">Periplaneta americana</name>
    <name type="common">American cockroach</name>
    <name type="synonym">Blatta americana</name>
    <dbReference type="NCBI Taxonomy" id="6978"/>
    <lineage>
        <taxon>Eukaryota</taxon>
        <taxon>Metazoa</taxon>
        <taxon>Ecdysozoa</taxon>
        <taxon>Arthropoda</taxon>
        <taxon>Hexapoda</taxon>
        <taxon>Insecta</taxon>
        <taxon>Pterygota</taxon>
        <taxon>Neoptera</taxon>
        <taxon>Polyneoptera</taxon>
        <taxon>Dictyoptera</taxon>
        <taxon>Blattodea</taxon>
        <taxon>Blattoidea</taxon>
        <taxon>Blattidae</taxon>
        <taxon>Blattinae</taxon>
        <taxon>Periplaneta</taxon>
    </lineage>
</organism>
<keyword evidence="3" id="KW-1185">Reference proteome</keyword>
<sequence length="260" mass="30117">MAGLYESSNEPAGSLKAICKQEIESVKTNIGGHSEKIELLRQEIEPMKRKIKQYEINQRKRTLLFFGVDEKGREFAIETGEAIRRVCYEIFKLEVRAEDIGLGYKRPIVIRFSNIVTKEKISRNLHRVRGTGMRVGNDLNYEIRCKRKLLLPFLKVARVNGHFAKLHEDKLKINGKFYDAEFCKTNEDHPIFGLSTKKREHQYAKEQRRSEDTRAQGTNGQTDGITIVRKKNGQEKNKMKQPQLSHKVKMGKLKKIIGMD</sequence>
<accession>A0ABQ8TQC9</accession>
<feature type="compositionally biased region" description="Basic and acidic residues" evidence="1">
    <location>
        <begin position="201"/>
        <end position="214"/>
    </location>
</feature>
<evidence type="ECO:0000313" key="3">
    <source>
        <dbReference type="Proteomes" id="UP001148838"/>
    </source>
</evidence>
<evidence type="ECO:0000256" key="1">
    <source>
        <dbReference type="SAM" id="MobiDB-lite"/>
    </source>
</evidence>